<dbReference type="Pfam" id="PF05569">
    <property type="entry name" value="Peptidase_M56"/>
    <property type="match status" value="1"/>
</dbReference>
<dbReference type="InterPro" id="IPR008756">
    <property type="entry name" value="Peptidase_M56"/>
</dbReference>
<keyword evidence="4" id="KW-1185">Reference proteome</keyword>
<dbReference type="OrthoDB" id="291597at2"/>
<feature type="transmembrane region" description="Helical" evidence="1">
    <location>
        <begin position="20"/>
        <end position="40"/>
    </location>
</feature>
<keyword evidence="1" id="KW-1133">Transmembrane helix</keyword>
<dbReference type="EMBL" id="CP042998">
    <property type="protein sequence ID" value="QEH39252.1"/>
    <property type="molecule type" value="Genomic_DNA"/>
</dbReference>
<proteinExistence type="predicted"/>
<dbReference type="KEGG" id="agv:OJF2_78670"/>
<dbReference type="PANTHER" id="PTHR34978:SF3">
    <property type="entry name" value="SLR0241 PROTEIN"/>
    <property type="match status" value="1"/>
</dbReference>
<dbReference type="Gene3D" id="1.25.40.10">
    <property type="entry name" value="Tetratricopeptide repeat domain"/>
    <property type="match status" value="1"/>
</dbReference>
<feature type="transmembrane region" description="Helical" evidence="1">
    <location>
        <begin position="133"/>
        <end position="153"/>
    </location>
</feature>
<dbReference type="Proteomes" id="UP000324233">
    <property type="component" value="Plasmid pOJF2_1"/>
</dbReference>
<dbReference type="InterPro" id="IPR011990">
    <property type="entry name" value="TPR-like_helical_dom_sf"/>
</dbReference>
<dbReference type="AlphaFoldDB" id="A0A5B9WF96"/>
<evidence type="ECO:0000259" key="2">
    <source>
        <dbReference type="Pfam" id="PF05569"/>
    </source>
</evidence>
<sequence length="1005" mass="106527">MTLADGMNSPAWTAAGWTMVHLGWIGASIGLAFVAARRLLGAASPEARHGVAVAGLALWTASPFAAFGLLYRPMPDAKAADRVAVAATVGAAPMSLEVRPAIDRRPDIALDRREGPGTPGRPRFEGLVDWLPGVWLAGSLTTLGLLLAGVAGVERLRRSGVRVEDGPVADCCERLRESLGVARRVGVAACGRVVTPVLVGVVRPLILLPPAALSGWTMDQVEMALLHELAHLRRRDNLVALAQRLAEALLFFHPLTWWLSAWIGLERELCCDRLVVDRTGRRHAYAELLAGLAGAGPGAGRTALAMAEHPLTTRIRWILDKEERSMRLTLTEGIGLVLAAVLGGTLTLATYAVPPPKDAREAAGNASRQALRRMADEVAATPVSGKDEDGRGNTLVGIAKAQVKLGDRDGALATLRLLEGLSEGQMPKLGGKIDARAWHRVSSVVSSLEVRRDAGDVDGARAALKRIVHDFRVFDDKVVRGAYDKVTRLMDEGIVAKSEPQRQVSDEEAAYLAEASIALIDQAIALGETGLARNLIHRAVDAVGPPQGPTKAIIVGILGNYLVKAGDRADGRELLERSRRASVALKEPKARSAALSFLAQSQFEAGELDEPLALAGELPPEDMQRVYAGVLAGLADESNRGFWWDPAGMNIKIGSPWLRPKDRARARHVLPRIAAAVRATGDARTQARTLVSIVSLQARAGDVAGALATAESSPDLRRADFPGPSDGYYDALKPVAFALVASAMADAGDADSAASTFAKAEVLARAIGDEGQKIVAQIVIAEQEASSRRSAALAVAGEAIATALMQPEPRRSRALTMLAAVQIGVGDISAAERTIDAMRDNPGLEKARALSILVSHLEKEGDRAAARSAAGRALAMLEAKLPDAPEPPRNGVMTMQAIGRDTFLDFDKELPPPIAAHERKGWVERFRARSLDAPTVIRLAKELPAERRDAALTQIAGTLATSGDAAGAMDAARAIESPSTRMAAFSSLAYAIPLSRDDASSPSRR</sequence>
<reference evidence="3 4" key="1">
    <citation type="submission" date="2019-08" db="EMBL/GenBank/DDBJ databases">
        <title>Deep-cultivation of Planctomycetes and their phenomic and genomic characterization uncovers novel biology.</title>
        <authorList>
            <person name="Wiegand S."/>
            <person name="Jogler M."/>
            <person name="Boedeker C."/>
            <person name="Pinto D."/>
            <person name="Vollmers J."/>
            <person name="Rivas-Marin E."/>
            <person name="Kohn T."/>
            <person name="Peeters S.H."/>
            <person name="Heuer A."/>
            <person name="Rast P."/>
            <person name="Oberbeckmann S."/>
            <person name="Bunk B."/>
            <person name="Jeske O."/>
            <person name="Meyerdierks A."/>
            <person name="Storesund J.E."/>
            <person name="Kallscheuer N."/>
            <person name="Luecker S."/>
            <person name="Lage O.M."/>
            <person name="Pohl T."/>
            <person name="Merkel B.J."/>
            <person name="Hornburger P."/>
            <person name="Mueller R.-W."/>
            <person name="Bruemmer F."/>
            <person name="Labrenz M."/>
            <person name="Spormann A.M."/>
            <person name="Op den Camp H."/>
            <person name="Overmann J."/>
            <person name="Amann R."/>
            <person name="Jetten M.S.M."/>
            <person name="Mascher T."/>
            <person name="Medema M.H."/>
            <person name="Devos D.P."/>
            <person name="Kaster A.-K."/>
            <person name="Ovreas L."/>
            <person name="Rohde M."/>
            <person name="Galperin M.Y."/>
            <person name="Jogler C."/>
        </authorList>
    </citation>
    <scope>NUCLEOTIDE SEQUENCE [LARGE SCALE GENOMIC DNA]</scope>
    <source>
        <strain evidence="3 4">OJF2</strain>
        <plasmid evidence="4">pojf2_1</plasmid>
    </source>
</reference>
<evidence type="ECO:0000256" key="1">
    <source>
        <dbReference type="SAM" id="Phobius"/>
    </source>
</evidence>
<organism evidence="3 4">
    <name type="scientific">Aquisphaera giovannonii</name>
    <dbReference type="NCBI Taxonomy" id="406548"/>
    <lineage>
        <taxon>Bacteria</taxon>
        <taxon>Pseudomonadati</taxon>
        <taxon>Planctomycetota</taxon>
        <taxon>Planctomycetia</taxon>
        <taxon>Isosphaerales</taxon>
        <taxon>Isosphaeraceae</taxon>
        <taxon>Aquisphaera</taxon>
    </lineage>
</organism>
<gene>
    <name evidence="3" type="primary">blaR1</name>
    <name evidence="3" type="ORF">OJF2_78670</name>
</gene>
<geneLocation type="plasmid" evidence="4">
    <name>pojf2_1</name>
</geneLocation>
<protein>
    <submittedName>
        <fullName evidence="3">Regulatory protein BlaR1</fullName>
    </submittedName>
</protein>
<keyword evidence="1" id="KW-0812">Transmembrane</keyword>
<feature type="transmembrane region" description="Helical" evidence="1">
    <location>
        <begin position="52"/>
        <end position="71"/>
    </location>
</feature>
<feature type="domain" description="Peptidase M56" evidence="2">
    <location>
        <begin position="126"/>
        <end position="317"/>
    </location>
</feature>
<name>A0A5B9WF96_9BACT</name>
<evidence type="ECO:0000313" key="3">
    <source>
        <dbReference type="EMBL" id="QEH39252.1"/>
    </source>
</evidence>
<accession>A0A5B9WF96</accession>
<keyword evidence="3" id="KW-0614">Plasmid</keyword>
<feature type="transmembrane region" description="Helical" evidence="1">
    <location>
        <begin position="334"/>
        <end position="353"/>
    </location>
</feature>
<dbReference type="InterPro" id="IPR052173">
    <property type="entry name" value="Beta-lactam_resp_regulator"/>
</dbReference>
<keyword evidence="1" id="KW-0472">Membrane</keyword>
<dbReference type="CDD" id="cd07341">
    <property type="entry name" value="M56_BlaR1_MecR1_like"/>
    <property type="match status" value="1"/>
</dbReference>
<evidence type="ECO:0000313" key="4">
    <source>
        <dbReference type="Proteomes" id="UP000324233"/>
    </source>
</evidence>
<dbReference type="PANTHER" id="PTHR34978">
    <property type="entry name" value="POSSIBLE SENSOR-TRANSDUCER PROTEIN BLAR"/>
    <property type="match status" value="1"/>
</dbReference>
<dbReference type="RefSeq" id="WP_148599141.1">
    <property type="nucleotide sequence ID" value="NZ_CP042998.1"/>
</dbReference>